<feature type="region of interest" description="Disordered" evidence="1">
    <location>
        <begin position="1"/>
        <end position="85"/>
    </location>
</feature>
<feature type="compositionally biased region" description="Pro residues" evidence="1">
    <location>
        <begin position="37"/>
        <end position="50"/>
    </location>
</feature>
<reference evidence="4" key="1">
    <citation type="submission" date="2016-06" db="UniProtKB">
        <authorList>
            <consortium name="WormBaseParasite"/>
        </authorList>
    </citation>
    <scope>IDENTIFICATION</scope>
</reference>
<evidence type="ECO:0000313" key="3">
    <source>
        <dbReference type="Proteomes" id="UP000275846"/>
    </source>
</evidence>
<dbReference type="WBParaSite" id="SSLN_0000736001-mRNA-1">
    <property type="protein sequence ID" value="SSLN_0000736001-mRNA-1"/>
    <property type="gene ID" value="SSLN_0000736001"/>
</dbReference>
<feature type="compositionally biased region" description="Pro residues" evidence="1">
    <location>
        <begin position="57"/>
        <end position="67"/>
    </location>
</feature>
<proteinExistence type="predicted"/>
<accession>A0A183SSC7</accession>
<organism evidence="4">
    <name type="scientific">Schistocephalus solidus</name>
    <name type="common">Tapeworm</name>
    <dbReference type="NCBI Taxonomy" id="70667"/>
    <lineage>
        <taxon>Eukaryota</taxon>
        <taxon>Metazoa</taxon>
        <taxon>Spiralia</taxon>
        <taxon>Lophotrochozoa</taxon>
        <taxon>Platyhelminthes</taxon>
        <taxon>Cestoda</taxon>
        <taxon>Eucestoda</taxon>
        <taxon>Diphyllobothriidea</taxon>
        <taxon>Diphyllobothriidae</taxon>
        <taxon>Schistocephalus</taxon>
    </lineage>
</organism>
<gene>
    <name evidence="2" type="ORF">SSLN_LOCUS7125</name>
</gene>
<reference evidence="2 3" key="2">
    <citation type="submission" date="2018-11" db="EMBL/GenBank/DDBJ databases">
        <authorList>
            <consortium name="Pathogen Informatics"/>
        </authorList>
    </citation>
    <scope>NUCLEOTIDE SEQUENCE [LARGE SCALE GENOMIC DNA]</scope>
    <source>
        <strain evidence="2 3">NST_G2</strain>
    </source>
</reference>
<evidence type="ECO:0000256" key="1">
    <source>
        <dbReference type="SAM" id="MobiDB-lite"/>
    </source>
</evidence>
<keyword evidence="3" id="KW-1185">Reference proteome</keyword>
<protein>
    <submittedName>
        <fullName evidence="2 4">Uncharacterized protein</fullName>
    </submittedName>
</protein>
<evidence type="ECO:0000313" key="4">
    <source>
        <dbReference type="WBParaSite" id="SSLN_0000736001-mRNA-1"/>
    </source>
</evidence>
<evidence type="ECO:0000313" key="2">
    <source>
        <dbReference type="EMBL" id="VDL93510.1"/>
    </source>
</evidence>
<name>A0A183SSC7_SCHSO</name>
<sequence length="108" mass="11624">MITTSTTGDHVANASLPSNTGTIILPHPLRQSLRRPPMVPHPPPLTPRRPSPNTRHVPPPPPPPPLPASGTILNCPHHDHSFKSPFDLVSPLRIHRTETGKPVPGALT</sequence>
<dbReference type="EMBL" id="UYSU01033999">
    <property type="protein sequence ID" value="VDL93510.1"/>
    <property type="molecule type" value="Genomic_DNA"/>
</dbReference>
<dbReference type="Proteomes" id="UP000275846">
    <property type="component" value="Unassembled WGS sequence"/>
</dbReference>
<dbReference type="AlphaFoldDB" id="A0A183SSC7"/>